<feature type="transmembrane region" description="Helical" evidence="1">
    <location>
        <begin position="105"/>
        <end position="123"/>
    </location>
</feature>
<dbReference type="RefSeq" id="WP_377029719.1">
    <property type="nucleotide sequence ID" value="NZ_JBHOMY010000027.1"/>
</dbReference>
<organism evidence="2 3">
    <name type="scientific">Microvirga arabica</name>
    <dbReference type="NCBI Taxonomy" id="1128671"/>
    <lineage>
        <taxon>Bacteria</taxon>
        <taxon>Pseudomonadati</taxon>
        <taxon>Pseudomonadota</taxon>
        <taxon>Alphaproteobacteria</taxon>
        <taxon>Hyphomicrobiales</taxon>
        <taxon>Methylobacteriaceae</taxon>
        <taxon>Microvirga</taxon>
    </lineage>
</organism>
<feature type="transmembrane region" description="Helical" evidence="1">
    <location>
        <begin position="48"/>
        <end position="65"/>
    </location>
</feature>
<reference evidence="2 3" key="1">
    <citation type="submission" date="2024-09" db="EMBL/GenBank/DDBJ databases">
        <title>Nodulacao em especies de Leguminosae Basais da Amazonia e Caracterizacao dos Rizobios e Bacterias Associadas aos Nodulos.</title>
        <authorList>
            <person name="Jambeiro I.C.A."/>
            <person name="Lopes I.S."/>
            <person name="Aguiar E.R.G.R."/>
            <person name="Santos A.F.J."/>
            <person name="Dos Santos J.M.F."/>
            <person name="Gross E."/>
        </authorList>
    </citation>
    <scope>NUCLEOTIDE SEQUENCE [LARGE SCALE GENOMIC DNA]</scope>
    <source>
        <strain evidence="2 3">BRUESC1165</strain>
    </source>
</reference>
<sequence>MAAGADNSGGQHRPLWRMAPWMIAALLLLLPLAAMLFTDEIDWDETDFIVFGAMLFGACGVYELAARMTGSTAYRAAVGVAVVAAFILIWMNLAVGIIGSEDNPANLMYAGVLALALLGSLIVRFRPHRMAQVFIATALAQVLVGIIALSAGLGSTGANWPRVIVVLTGFFSALWLLSAWLFRRAAREPTSASSTP</sequence>
<keyword evidence="1" id="KW-0812">Transmembrane</keyword>
<protein>
    <recommendedName>
        <fullName evidence="4">DUF308 domain-containing protein</fullName>
    </recommendedName>
</protein>
<feature type="transmembrane region" description="Helical" evidence="1">
    <location>
        <begin position="130"/>
        <end position="151"/>
    </location>
</feature>
<accession>A0ABV6Y7K3</accession>
<evidence type="ECO:0000313" key="2">
    <source>
        <dbReference type="EMBL" id="MFC1457245.1"/>
    </source>
</evidence>
<keyword evidence="3" id="KW-1185">Reference proteome</keyword>
<name>A0ABV6Y7K3_9HYPH</name>
<evidence type="ECO:0000256" key="1">
    <source>
        <dbReference type="SAM" id="Phobius"/>
    </source>
</evidence>
<proteinExistence type="predicted"/>
<keyword evidence="1" id="KW-1133">Transmembrane helix</keyword>
<evidence type="ECO:0008006" key="4">
    <source>
        <dbReference type="Google" id="ProtNLM"/>
    </source>
</evidence>
<feature type="transmembrane region" description="Helical" evidence="1">
    <location>
        <begin position="163"/>
        <end position="182"/>
    </location>
</feature>
<keyword evidence="1" id="KW-0472">Membrane</keyword>
<evidence type="ECO:0000313" key="3">
    <source>
        <dbReference type="Proteomes" id="UP001593940"/>
    </source>
</evidence>
<dbReference type="EMBL" id="JBHOMY010000027">
    <property type="protein sequence ID" value="MFC1457245.1"/>
    <property type="molecule type" value="Genomic_DNA"/>
</dbReference>
<dbReference type="Proteomes" id="UP001593940">
    <property type="component" value="Unassembled WGS sequence"/>
</dbReference>
<gene>
    <name evidence="2" type="ORF">ACETIH_11030</name>
</gene>
<feature type="transmembrane region" description="Helical" evidence="1">
    <location>
        <begin position="77"/>
        <end position="99"/>
    </location>
</feature>
<comment type="caution">
    <text evidence="2">The sequence shown here is derived from an EMBL/GenBank/DDBJ whole genome shotgun (WGS) entry which is preliminary data.</text>
</comment>